<keyword evidence="3 6" id="KW-0694">RNA-binding</keyword>
<dbReference type="CDD" id="cd14869">
    <property type="entry name" value="uS7_Bacteria"/>
    <property type="match status" value="1"/>
</dbReference>
<dbReference type="Proteomes" id="UP000230447">
    <property type="component" value="Unassembled WGS sequence"/>
</dbReference>
<feature type="domain" description="Small ribosomal subunit protein uS7" evidence="7">
    <location>
        <begin position="4"/>
        <end position="147"/>
    </location>
</feature>
<dbReference type="Gene3D" id="1.10.455.10">
    <property type="entry name" value="Ribosomal protein S7 domain"/>
    <property type="match status" value="1"/>
</dbReference>
<comment type="caution">
    <text evidence="8">The sequence shown here is derived from an EMBL/GenBank/DDBJ whole genome shotgun (WGS) entry which is preliminary data.</text>
</comment>
<dbReference type="Pfam" id="PF00177">
    <property type="entry name" value="Ribosomal_S7"/>
    <property type="match status" value="1"/>
</dbReference>
<evidence type="ECO:0000259" key="7">
    <source>
        <dbReference type="Pfam" id="PF00177"/>
    </source>
</evidence>
<evidence type="ECO:0000256" key="3">
    <source>
        <dbReference type="ARBA" id="ARBA00022884"/>
    </source>
</evidence>
<evidence type="ECO:0000256" key="5">
    <source>
        <dbReference type="ARBA" id="ARBA00023274"/>
    </source>
</evidence>
<dbReference type="PANTHER" id="PTHR11205">
    <property type="entry name" value="RIBOSOMAL PROTEIN S7"/>
    <property type="match status" value="1"/>
</dbReference>
<keyword evidence="2 6" id="KW-0699">rRNA-binding</keyword>
<dbReference type="PIRSF" id="PIRSF002122">
    <property type="entry name" value="RPS7p_RPS7a_RPS5e_RPS7o"/>
    <property type="match status" value="1"/>
</dbReference>
<dbReference type="InterPro" id="IPR023798">
    <property type="entry name" value="Ribosomal_uS7_dom"/>
</dbReference>
<dbReference type="GO" id="GO:0003735">
    <property type="term" value="F:structural constituent of ribosome"/>
    <property type="evidence" value="ECO:0007669"/>
    <property type="project" value="InterPro"/>
</dbReference>
<protein>
    <recommendedName>
        <fullName evidence="6">Small ribosomal subunit protein uS7</fullName>
    </recommendedName>
</protein>
<evidence type="ECO:0000313" key="8">
    <source>
        <dbReference type="EMBL" id="PIP31644.1"/>
    </source>
</evidence>
<dbReference type="GO" id="GO:0000049">
    <property type="term" value="F:tRNA binding"/>
    <property type="evidence" value="ECO:0007669"/>
    <property type="project" value="UniProtKB-UniRule"/>
</dbReference>
<dbReference type="InterPro" id="IPR036823">
    <property type="entry name" value="Ribosomal_uS7_dom_sf"/>
</dbReference>
<evidence type="ECO:0000313" key="9">
    <source>
        <dbReference type="Proteomes" id="UP000230447"/>
    </source>
</evidence>
<comment type="function">
    <text evidence="6">One of the primary rRNA binding proteins, it binds directly to 16S rRNA where it nucleates assembly of the head domain of the 30S subunit. Is located at the subunit interface close to the decoding center, probably blocks exit of the E-site tRNA.</text>
</comment>
<accession>A0A2G9ZEP9</accession>
<sequence>MANKFKTKELLPDAKFESVMVAKLINTIMKDGKKSVARAITYQAFAQIEKDTKQEPLVVFEKAISEVSPRVEVRPQRVGGATYQVPREVKEKRAFALALKWILDTAKAKKGKGLAEKLALEIETAAKGEGEAIKKRDNVHKMAQANKAFAYLAR</sequence>
<dbReference type="InterPro" id="IPR005717">
    <property type="entry name" value="Ribosomal_uS7_bac/org-type"/>
</dbReference>
<keyword evidence="6" id="KW-0820">tRNA-binding</keyword>
<dbReference type="EMBL" id="PCSB01000052">
    <property type="protein sequence ID" value="PIP31644.1"/>
    <property type="molecule type" value="Genomic_DNA"/>
</dbReference>
<keyword evidence="4 6" id="KW-0689">Ribosomal protein</keyword>
<dbReference type="HAMAP" id="MF_00480_B">
    <property type="entry name" value="Ribosomal_uS7_B"/>
    <property type="match status" value="1"/>
</dbReference>
<dbReference type="InterPro" id="IPR000235">
    <property type="entry name" value="Ribosomal_uS7"/>
</dbReference>
<comment type="similarity">
    <text evidence="1 6">Belongs to the universal ribosomal protein uS7 family.</text>
</comment>
<evidence type="ECO:0000256" key="4">
    <source>
        <dbReference type="ARBA" id="ARBA00022980"/>
    </source>
</evidence>
<reference evidence="8 9" key="1">
    <citation type="submission" date="2017-09" db="EMBL/GenBank/DDBJ databases">
        <title>Depth-based differentiation of microbial function through sediment-hosted aquifers and enrichment of novel symbionts in the deep terrestrial subsurface.</title>
        <authorList>
            <person name="Probst A.J."/>
            <person name="Ladd B."/>
            <person name="Jarett J.K."/>
            <person name="Geller-Mcgrath D.E."/>
            <person name="Sieber C.M."/>
            <person name="Emerson J.B."/>
            <person name="Anantharaman K."/>
            <person name="Thomas B.C."/>
            <person name="Malmstrom R."/>
            <person name="Stieglmeier M."/>
            <person name="Klingl A."/>
            <person name="Woyke T."/>
            <person name="Ryan C.M."/>
            <person name="Banfield J.F."/>
        </authorList>
    </citation>
    <scope>NUCLEOTIDE SEQUENCE [LARGE SCALE GENOMIC DNA]</scope>
    <source>
        <strain evidence="8">CG23_combo_of_CG06-09_8_20_14_all_37_87_8</strain>
    </source>
</reference>
<dbReference type="FunFam" id="1.10.455.10:FF:000001">
    <property type="entry name" value="30S ribosomal protein S7"/>
    <property type="match status" value="1"/>
</dbReference>
<dbReference type="NCBIfam" id="TIGR01029">
    <property type="entry name" value="rpsG_bact"/>
    <property type="match status" value="1"/>
</dbReference>
<proteinExistence type="inferred from homology"/>
<evidence type="ECO:0000256" key="1">
    <source>
        <dbReference type="ARBA" id="ARBA00007151"/>
    </source>
</evidence>
<organism evidence="8 9">
    <name type="scientific">bacterium (Candidatus Gribaldobacteria) CG23_combo_of_CG06-09_8_20_14_all_37_87_8</name>
    <dbReference type="NCBI Taxonomy" id="2014278"/>
    <lineage>
        <taxon>Bacteria</taxon>
        <taxon>Candidatus Gribaldobacteria</taxon>
    </lineage>
</organism>
<comment type="subunit">
    <text evidence="6">Part of the 30S ribosomal subunit. Contacts proteins S9 and S11.</text>
</comment>
<evidence type="ECO:0000256" key="2">
    <source>
        <dbReference type="ARBA" id="ARBA00022730"/>
    </source>
</evidence>
<name>A0A2G9ZEP9_9BACT</name>
<evidence type="ECO:0000256" key="6">
    <source>
        <dbReference type="HAMAP-Rule" id="MF_00480"/>
    </source>
</evidence>
<dbReference type="GO" id="GO:0015935">
    <property type="term" value="C:small ribosomal subunit"/>
    <property type="evidence" value="ECO:0007669"/>
    <property type="project" value="InterPro"/>
</dbReference>
<gene>
    <name evidence="6" type="primary">rpsG</name>
    <name evidence="8" type="ORF">COX24_02455</name>
</gene>
<dbReference type="AlphaFoldDB" id="A0A2G9ZEP9"/>
<dbReference type="GO" id="GO:0006412">
    <property type="term" value="P:translation"/>
    <property type="evidence" value="ECO:0007669"/>
    <property type="project" value="UniProtKB-UniRule"/>
</dbReference>
<dbReference type="SUPFAM" id="SSF47973">
    <property type="entry name" value="Ribosomal protein S7"/>
    <property type="match status" value="1"/>
</dbReference>
<dbReference type="GO" id="GO:0019843">
    <property type="term" value="F:rRNA binding"/>
    <property type="evidence" value="ECO:0007669"/>
    <property type="project" value="UniProtKB-UniRule"/>
</dbReference>
<keyword evidence="5 6" id="KW-0687">Ribonucleoprotein</keyword>